<keyword evidence="2" id="KW-1185">Reference proteome</keyword>
<dbReference type="Proteomes" id="UP000634136">
    <property type="component" value="Unassembled WGS sequence"/>
</dbReference>
<gene>
    <name evidence="1" type="ORF">G2W53_022770</name>
</gene>
<dbReference type="InterPro" id="IPR002160">
    <property type="entry name" value="Prot_inh_Kunz-lg"/>
</dbReference>
<dbReference type="PANTHER" id="PTHR33107:SF5">
    <property type="entry name" value="KUNITZ TRYPSIN INHIBITOR 5"/>
    <property type="match status" value="1"/>
</dbReference>
<organism evidence="1 2">
    <name type="scientific">Senna tora</name>
    <dbReference type="NCBI Taxonomy" id="362788"/>
    <lineage>
        <taxon>Eukaryota</taxon>
        <taxon>Viridiplantae</taxon>
        <taxon>Streptophyta</taxon>
        <taxon>Embryophyta</taxon>
        <taxon>Tracheophyta</taxon>
        <taxon>Spermatophyta</taxon>
        <taxon>Magnoliopsida</taxon>
        <taxon>eudicotyledons</taxon>
        <taxon>Gunneridae</taxon>
        <taxon>Pentapetalae</taxon>
        <taxon>rosids</taxon>
        <taxon>fabids</taxon>
        <taxon>Fabales</taxon>
        <taxon>Fabaceae</taxon>
        <taxon>Caesalpinioideae</taxon>
        <taxon>Cassia clade</taxon>
        <taxon>Senna</taxon>
    </lineage>
</organism>
<dbReference type="AlphaFoldDB" id="A0A834TPK5"/>
<sequence>MDGIILEGVVRVSSDQNIKFSVQTACAEGTLWKLDDLDSATNQYFVTTGGVVGNPGPQTI</sequence>
<dbReference type="PANTHER" id="PTHR33107">
    <property type="entry name" value="KUNITZ TRYPSIN INHIBITOR 2"/>
    <property type="match status" value="1"/>
</dbReference>
<dbReference type="InterPro" id="IPR011065">
    <property type="entry name" value="Kunitz_inhibitor_STI-like_sf"/>
</dbReference>
<dbReference type="SUPFAM" id="SSF50386">
    <property type="entry name" value="STI-like"/>
    <property type="match status" value="1"/>
</dbReference>
<evidence type="ECO:0000313" key="1">
    <source>
        <dbReference type="EMBL" id="KAF7824626.1"/>
    </source>
</evidence>
<reference evidence="1" key="1">
    <citation type="submission" date="2020-09" db="EMBL/GenBank/DDBJ databases">
        <title>Genome-Enabled Discovery of Anthraquinone Biosynthesis in Senna tora.</title>
        <authorList>
            <person name="Kang S.-H."/>
            <person name="Pandey R.P."/>
            <person name="Lee C.-M."/>
            <person name="Sim J.-S."/>
            <person name="Jeong J.-T."/>
            <person name="Choi B.-S."/>
            <person name="Jung M."/>
            <person name="Ginzburg D."/>
            <person name="Zhao K."/>
            <person name="Won S.Y."/>
            <person name="Oh T.-J."/>
            <person name="Yu Y."/>
            <person name="Kim N.-H."/>
            <person name="Lee O.R."/>
            <person name="Lee T.-H."/>
            <person name="Bashyal P."/>
            <person name="Kim T.-S."/>
            <person name="Lee W.-H."/>
            <person name="Kawkins C."/>
            <person name="Kim C.-K."/>
            <person name="Kim J.S."/>
            <person name="Ahn B.O."/>
            <person name="Rhee S.Y."/>
            <person name="Sohng J.K."/>
        </authorList>
    </citation>
    <scope>NUCLEOTIDE SEQUENCE</scope>
    <source>
        <tissue evidence="1">Leaf</tissue>
    </source>
</reference>
<proteinExistence type="predicted"/>
<accession>A0A834TPK5</accession>
<dbReference type="Gene3D" id="2.80.10.50">
    <property type="match status" value="1"/>
</dbReference>
<dbReference type="GO" id="GO:0004866">
    <property type="term" value="F:endopeptidase inhibitor activity"/>
    <property type="evidence" value="ECO:0007669"/>
    <property type="project" value="InterPro"/>
</dbReference>
<evidence type="ECO:0000313" key="2">
    <source>
        <dbReference type="Proteomes" id="UP000634136"/>
    </source>
</evidence>
<protein>
    <submittedName>
        <fullName evidence="1">Kunitz trypsin inhibitor 2</fullName>
    </submittedName>
</protein>
<comment type="caution">
    <text evidence="1">The sequence shown here is derived from an EMBL/GenBank/DDBJ whole genome shotgun (WGS) entry which is preliminary data.</text>
</comment>
<name>A0A834TPK5_9FABA</name>
<dbReference type="Pfam" id="PF00197">
    <property type="entry name" value="Kunitz_legume"/>
    <property type="match status" value="1"/>
</dbReference>
<dbReference type="EMBL" id="JAAIUW010000007">
    <property type="protein sequence ID" value="KAF7824626.1"/>
    <property type="molecule type" value="Genomic_DNA"/>
</dbReference>
<dbReference type="OrthoDB" id="1872570at2759"/>